<dbReference type="PANTHER" id="PTHR45902">
    <property type="entry name" value="LATROPHILIN RECEPTOR-LIKE PROTEIN A"/>
    <property type="match status" value="1"/>
</dbReference>
<dbReference type="InterPro" id="IPR053231">
    <property type="entry name" value="GPCR_LN-TM7"/>
</dbReference>
<dbReference type="InterPro" id="IPR001212">
    <property type="entry name" value="Somatomedin_B_dom"/>
</dbReference>
<dbReference type="Gene3D" id="4.10.410.20">
    <property type="match status" value="1"/>
</dbReference>
<keyword evidence="2" id="KW-1185">Reference proteome</keyword>
<dbReference type="EMBL" id="CAIIXF020000002">
    <property type="protein sequence ID" value="CAH1776770.1"/>
    <property type="molecule type" value="Genomic_DNA"/>
</dbReference>
<dbReference type="AlphaFoldDB" id="A0A8J1XL20"/>
<organism evidence="1 2">
    <name type="scientific">Owenia fusiformis</name>
    <name type="common">Polychaete worm</name>
    <dbReference type="NCBI Taxonomy" id="6347"/>
    <lineage>
        <taxon>Eukaryota</taxon>
        <taxon>Metazoa</taxon>
        <taxon>Spiralia</taxon>
        <taxon>Lophotrochozoa</taxon>
        <taxon>Annelida</taxon>
        <taxon>Polychaeta</taxon>
        <taxon>Sedentaria</taxon>
        <taxon>Canalipalpata</taxon>
        <taxon>Sabellida</taxon>
        <taxon>Oweniida</taxon>
        <taxon>Oweniidae</taxon>
        <taxon>Owenia</taxon>
    </lineage>
</organism>
<dbReference type="SUPFAM" id="SSF90188">
    <property type="entry name" value="Somatomedin B domain"/>
    <property type="match status" value="1"/>
</dbReference>
<protein>
    <submittedName>
        <fullName evidence="1">Uncharacterized protein</fullName>
    </submittedName>
</protein>
<dbReference type="InterPro" id="IPR036024">
    <property type="entry name" value="Somatomedin_B-like_dom_sf"/>
</dbReference>
<reference evidence="1" key="1">
    <citation type="submission" date="2022-03" db="EMBL/GenBank/DDBJ databases">
        <authorList>
            <person name="Martin C."/>
        </authorList>
    </citation>
    <scope>NUCLEOTIDE SEQUENCE</scope>
</reference>
<dbReference type="PANTHER" id="PTHR45902:SF1">
    <property type="entry name" value="LATROPHILIN RECEPTOR-LIKE PROTEIN A"/>
    <property type="match status" value="1"/>
</dbReference>
<accession>A0A8J1XL20</accession>
<dbReference type="PROSITE" id="PS50958">
    <property type="entry name" value="SMB_2"/>
    <property type="match status" value="1"/>
</dbReference>
<evidence type="ECO:0000313" key="1">
    <source>
        <dbReference type="EMBL" id="CAH1776770.1"/>
    </source>
</evidence>
<sequence>MFRFVANASLILGLMHFLFVCPQYQRHSYQIEDKAKRETTRHGAELNILENDSEERKTLFSRDTKSDVYFPASSSREKREIQNEACESVDIDFNCNDTKRSCRERCGDKVTMENATSFVCHCDELCQHYGDCCKDYGQQCRGCNATERGVDTNQTFFDIPTDDERCAPLSVHNTQRSDYQCTRVQRAGRVFLKASCHTDFKGSALEKKCFGDGEPFSNIPCYDVIKRTHYKNKYCAECDYVKAVKFWRPKIECLHGEHFNKLKVGSLNIPRIKELIEDSGDIGSGCRYEYLEPLLDTYDREDIRGSSRPCFSTISECGLCKDSRLEALCHSHGLDPIQEINIFHNMYCWKCNPQLHYVSNSRIYPDLCRLVDSSDGRFFLPEHLPLVSFQILMDVTGDTINVRTVANEQHTRIAEVELACSDDLVQCRLKRCLGNLKLDGDQCIIRDIVVKVAITCRMLMWSNSNFISAYINSQILFEIFPPLRVVSDHITIKIDGNWINKAFTFDVLFQDKPNVSETINKTMANSIGQLEEKLNNFLLSNNMSNDAVLGGIKYNVVSVPERADSTVAQNRSAATVSAVATGTKSAHNSADTTTGTFILRMLMWFLIFRIIIHVRTNMT</sequence>
<proteinExistence type="predicted"/>
<name>A0A8J1XL20_OWEFU</name>
<evidence type="ECO:0000313" key="2">
    <source>
        <dbReference type="Proteomes" id="UP000749559"/>
    </source>
</evidence>
<dbReference type="Pfam" id="PF01033">
    <property type="entry name" value="Somatomedin_B"/>
    <property type="match status" value="1"/>
</dbReference>
<comment type="caution">
    <text evidence="1">The sequence shown here is derived from an EMBL/GenBank/DDBJ whole genome shotgun (WGS) entry which is preliminary data.</text>
</comment>
<dbReference type="SMART" id="SM00201">
    <property type="entry name" value="SO"/>
    <property type="match status" value="1"/>
</dbReference>
<dbReference type="Proteomes" id="UP000749559">
    <property type="component" value="Unassembled WGS sequence"/>
</dbReference>
<dbReference type="PROSITE" id="PS00524">
    <property type="entry name" value="SMB_1"/>
    <property type="match status" value="1"/>
</dbReference>
<gene>
    <name evidence="1" type="ORF">OFUS_LOCUS3912</name>
</gene>